<sequence>MLPSDQMTFRPVPYWKQPSPWYWVILGVVVIVFIVVVFSINVQFAEEYARLNTFTPISRRDLGSVLVTIHFGDAGVRAFKGRPSPDLTIESALYQIADVAGLPLRLTGNEVRSFGGLASKKGGPQWNIYVNGEKMAPPSLGVSIQRNDKVTLKYE</sequence>
<keyword evidence="1" id="KW-0812">Transmembrane</keyword>
<keyword evidence="1" id="KW-0472">Membrane</keyword>
<dbReference type="Proteomes" id="UP000808388">
    <property type="component" value="Unassembled WGS sequence"/>
</dbReference>
<evidence type="ECO:0008006" key="4">
    <source>
        <dbReference type="Google" id="ProtNLM"/>
    </source>
</evidence>
<protein>
    <recommendedName>
        <fullName evidence="4">DUF4430 domain-containing protein</fullName>
    </recommendedName>
</protein>
<evidence type="ECO:0000313" key="2">
    <source>
        <dbReference type="EMBL" id="MBI3627443.1"/>
    </source>
</evidence>
<dbReference type="AlphaFoldDB" id="A0A9D6QTZ5"/>
<dbReference type="EMBL" id="JACQCQ010000007">
    <property type="protein sequence ID" value="MBI3627443.1"/>
    <property type="molecule type" value="Genomic_DNA"/>
</dbReference>
<comment type="caution">
    <text evidence="2">The sequence shown here is derived from an EMBL/GenBank/DDBJ whole genome shotgun (WGS) entry which is preliminary data.</text>
</comment>
<proteinExistence type="predicted"/>
<evidence type="ECO:0000313" key="3">
    <source>
        <dbReference type="Proteomes" id="UP000808388"/>
    </source>
</evidence>
<keyword evidence="1" id="KW-1133">Transmembrane helix</keyword>
<reference evidence="2" key="1">
    <citation type="submission" date="2020-07" db="EMBL/GenBank/DDBJ databases">
        <title>Huge and variable diversity of episymbiotic CPR bacteria and DPANN archaea in groundwater ecosystems.</title>
        <authorList>
            <person name="He C.Y."/>
            <person name="Keren R."/>
            <person name="Whittaker M."/>
            <person name="Farag I.F."/>
            <person name="Doudna J."/>
            <person name="Cate J.H.D."/>
            <person name="Banfield J.F."/>
        </authorList>
    </citation>
    <scope>NUCLEOTIDE SEQUENCE</scope>
    <source>
        <strain evidence="2">NC_groundwater_972_Pr1_S-0.2um_49_27</strain>
    </source>
</reference>
<organism evidence="2 3">
    <name type="scientific">Candidatus Sungiibacteriota bacterium</name>
    <dbReference type="NCBI Taxonomy" id="2750080"/>
    <lineage>
        <taxon>Bacteria</taxon>
        <taxon>Candidatus Sungiibacteriota</taxon>
    </lineage>
</organism>
<feature type="transmembrane region" description="Helical" evidence="1">
    <location>
        <begin position="20"/>
        <end position="42"/>
    </location>
</feature>
<evidence type="ECO:0000256" key="1">
    <source>
        <dbReference type="SAM" id="Phobius"/>
    </source>
</evidence>
<accession>A0A9D6QTZ5</accession>
<name>A0A9D6QTZ5_9BACT</name>
<gene>
    <name evidence="2" type="ORF">HY220_01680</name>
</gene>